<name>A0A841E6K7_9ACTN</name>
<evidence type="ECO:0000256" key="1">
    <source>
        <dbReference type="SAM" id="SignalP"/>
    </source>
</evidence>
<dbReference type="SUPFAM" id="SSF53474">
    <property type="entry name" value="alpha/beta-Hydrolases"/>
    <property type="match status" value="1"/>
</dbReference>
<dbReference type="AlphaFoldDB" id="A0A841E6K7"/>
<organism evidence="2 3">
    <name type="scientific">Streptomonospora salina</name>
    <dbReference type="NCBI Taxonomy" id="104205"/>
    <lineage>
        <taxon>Bacteria</taxon>
        <taxon>Bacillati</taxon>
        <taxon>Actinomycetota</taxon>
        <taxon>Actinomycetes</taxon>
        <taxon>Streptosporangiales</taxon>
        <taxon>Nocardiopsidaceae</taxon>
        <taxon>Streptomonospora</taxon>
    </lineage>
</organism>
<keyword evidence="3" id="KW-1185">Reference proteome</keyword>
<sequence length="221" mass="23324">MRLLTPVLSGLVLAALVLAPASAHAQERTPVLFVHGYGGDAGNWDSMVADFVADGWPAADLHPISYDYNASNVETAQLIADEADALRAESGASEVDIVAHSMGSLSSRWYLKFLGGDAHVGDWVSLAGPNEGSSVELPCVQTEPSCQEVVEGSSFLTQLNSGDPTPGDVSYTTFRSLCDLIVRPSYNVTITGADNRYAGCVGHTSFVTDDDVSDEVRAVLS</sequence>
<dbReference type="EMBL" id="JACHLY010000001">
    <property type="protein sequence ID" value="MBB5999567.1"/>
    <property type="molecule type" value="Genomic_DNA"/>
</dbReference>
<dbReference type="InterPro" id="IPR002918">
    <property type="entry name" value="Lipase_EstA/Esterase_EstB"/>
</dbReference>
<dbReference type="InterPro" id="IPR029058">
    <property type="entry name" value="AB_hydrolase_fold"/>
</dbReference>
<evidence type="ECO:0000313" key="3">
    <source>
        <dbReference type="Proteomes" id="UP000578077"/>
    </source>
</evidence>
<dbReference type="Pfam" id="PF01674">
    <property type="entry name" value="Lipase_2"/>
    <property type="match status" value="1"/>
</dbReference>
<dbReference type="GO" id="GO:0016042">
    <property type="term" value="P:lipid catabolic process"/>
    <property type="evidence" value="ECO:0007669"/>
    <property type="project" value="InterPro"/>
</dbReference>
<keyword evidence="1" id="KW-0732">Signal</keyword>
<dbReference type="Proteomes" id="UP000578077">
    <property type="component" value="Unassembled WGS sequence"/>
</dbReference>
<dbReference type="EC" id="3.1.1.3" evidence="2"/>
<dbReference type="PANTHER" id="PTHR32015:SF1">
    <property type="entry name" value="LIPASE"/>
    <property type="match status" value="1"/>
</dbReference>
<dbReference type="PANTHER" id="PTHR32015">
    <property type="entry name" value="FASTING INDUCED LIPASE"/>
    <property type="match status" value="1"/>
</dbReference>
<keyword evidence="2" id="KW-0378">Hydrolase</keyword>
<accession>A0A841E6K7</accession>
<proteinExistence type="predicted"/>
<reference evidence="2 3" key="1">
    <citation type="submission" date="2020-08" db="EMBL/GenBank/DDBJ databases">
        <title>Sequencing the genomes of 1000 actinobacteria strains.</title>
        <authorList>
            <person name="Klenk H.-P."/>
        </authorList>
    </citation>
    <scope>NUCLEOTIDE SEQUENCE [LARGE SCALE GENOMIC DNA]</scope>
    <source>
        <strain evidence="2 3">DSM 44593</strain>
    </source>
</reference>
<dbReference type="RefSeq" id="WP_184636462.1">
    <property type="nucleotide sequence ID" value="NZ_BAABKT010000039.1"/>
</dbReference>
<dbReference type="Gene3D" id="3.40.50.1820">
    <property type="entry name" value="alpha/beta hydrolase"/>
    <property type="match status" value="1"/>
</dbReference>
<gene>
    <name evidence="2" type="ORF">HNR25_003318</name>
</gene>
<comment type="caution">
    <text evidence="2">The sequence shown here is derived from an EMBL/GenBank/DDBJ whole genome shotgun (WGS) entry which is preliminary data.</text>
</comment>
<dbReference type="GO" id="GO:0004806">
    <property type="term" value="F:triacylglycerol lipase activity"/>
    <property type="evidence" value="ECO:0007669"/>
    <property type="project" value="UniProtKB-EC"/>
</dbReference>
<protein>
    <submittedName>
        <fullName evidence="2">Triacylglycerol lipase</fullName>
        <ecNumber evidence="2">3.1.1.3</ecNumber>
    </submittedName>
</protein>
<feature type="chain" id="PRO_5032371827" evidence="1">
    <location>
        <begin position="26"/>
        <end position="221"/>
    </location>
</feature>
<feature type="signal peptide" evidence="1">
    <location>
        <begin position="1"/>
        <end position="25"/>
    </location>
</feature>
<evidence type="ECO:0000313" key="2">
    <source>
        <dbReference type="EMBL" id="MBB5999567.1"/>
    </source>
</evidence>